<protein>
    <submittedName>
        <fullName evidence="1">DUF2283 domain-containing protein</fullName>
    </submittedName>
</protein>
<dbReference type="InterPro" id="IPR036913">
    <property type="entry name" value="YegP-like_sf"/>
</dbReference>
<comment type="caution">
    <text evidence="1">The sequence shown here is derived from an EMBL/GenBank/DDBJ whole genome shotgun (WGS) entry which is preliminary data.</text>
</comment>
<evidence type="ECO:0000313" key="1">
    <source>
        <dbReference type="EMBL" id="MBS9475630.1"/>
    </source>
</evidence>
<keyword evidence="2" id="KW-1185">Reference proteome</keyword>
<dbReference type="Gene3D" id="2.30.29.80">
    <property type="match status" value="1"/>
</dbReference>
<sequence length="129" mass="13947">MKLTHDPTLNIAYIRLREPAGEVETVHISDELNVDLAPDGSIYGIELLNANEQLGAQEPVAIVKSASGSGNRIEIYRDKTGEYRVRGLRPNGEPLWLAGPFTGKAEAVAAVEEMRKGFSEAELADLTAA</sequence>
<dbReference type="Pfam" id="PF10049">
    <property type="entry name" value="DUF2283"/>
    <property type="match status" value="1"/>
</dbReference>
<evidence type="ECO:0000313" key="2">
    <source>
        <dbReference type="Proteomes" id="UP001166585"/>
    </source>
</evidence>
<reference evidence="1" key="1">
    <citation type="submission" date="2021-05" db="EMBL/GenBank/DDBJ databases">
        <authorList>
            <person name="Sun Q."/>
            <person name="Inoue M."/>
        </authorList>
    </citation>
    <scope>NUCLEOTIDE SEQUENCE</scope>
    <source>
        <strain evidence="1">VKM B-3255</strain>
    </source>
</reference>
<dbReference type="Proteomes" id="UP001166585">
    <property type="component" value="Unassembled WGS sequence"/>
</dbReference>
<proteinExistence type="predicted"/>
<name>A0ABS5R1T8_9HYPH</name>
<gene>
    <name evidence="1" type="ORF">KIP89_00715</name>
</gene>
<dbReference type="InterPro" id="IPR019270">
    <property type="entry name" value="DUF2283"/>
</dbReference>
<accession>A0ABS5R1T8</accession>
<dbReference type="RefSeq" id="WP_213753495.1">
    <property type="nucleotide sequence ID" value="NZ_JAHCQH010000004.1"/>
</dbReference>
<dbReference type="SUPFAM" id="SSF160113">
    <property type="entry name" value="YegP-like"/>
    <property type="match status" value="1"/>
</dbReference>
<organism evidence="1 2">
    <name type="scientific">Ancylobacter radicis</name>
    <dbReference type="NCBI Taxonomy" id="2836179"/>
    <lineage>
        <taxon>Bacteria</taxon>
        <taxon>Pseudomonadati</taxon>
        <taxon>Pseudomonadota</taxon>
        <taxon>Alphaproteobacteria</taxon>
        <taxon>Hyphomicrobiales</taxon>
        <taxon>Xanthobacteraceae</taxon>
        <taxon>Ancylobacter</taxon>
    </lineage>
</organism>
<dbReference type="EMBL" id="JAHCQH010000004">
    <property type="protein sequence ID" value="MBS9475630.1"/>
    <property type="molecule type" value="Genomic_DNA"/>
</dbReference>